<dbReference type="InterPro" id="IPR016181">
    <property type="entry name" value="Acyl_CoA_acyltransferase"/>
</dbReference>
<dbReference type="SUPFAM" id="SSF55729">
    <property type="entry name" value="Acyl-CoA N-acyltransferases (Nat)"/>
    <property type="match status" value="1"/>
</dbReference>
<dbReference type="STRING" id="1123237.Salmuc_03578"/>
<dbReference type="eggNOG" id="COG0456">
    <property type="taxonomic scope" value="Bacteria"/>
</dbReference>
<dbReference type="InterPro" id="IPR000182">
    <property type="entry name" value="GNAT_dom"/>
</dbReference>
<dbReference type="RefSeq" id="WP_020039225.1">
    <property type="nucleotide sequence ID" value="NZ_KE557280.1"/>
</dbReference>
<dbReference type="OrthoDB" id="9805924at2"/>
<gene>
    <name evidence="2" type="ORF">Salmuc_03578</name>
</gene>
<dbReference type="Pfam" id="PF00583">
    <property type="entry name" value="Acetyltransf_1"/>
    <property type="match status" value="1"/>
</dbReference>
<dbReference type="EMBL" id="APVH01000039">
    <property type="protein sequence ID" value="EPX78468.1"/>
    <property type="molecule type" value="Genomic_DNA"/>
</dbReference>
<dbReference type="Proteomes" id="UP000015347">
    <property type="component" value="Unassembled WGS sequence"/>
</dbReference>
<dbReference type="Gene3D" id="3.40.630.30">
    <property type="match status" value="1"/>
</dbReference>
<keyword evidence="3" id="KW-1185">Reference proteome</keyword>
<feature type="domain" description="N-acetyltransferase" evidence="1">
    <location>
        <begin position="2"/>
        <end position="148"/>
    </location>
</feature>
<accession>S9QFU0</accession>
<comment type="caution">
    <text evidence="2">The sequence shown here is derived from an EMBL/GenBank/DDBJ whole genome shotgun (WGS) entry which is preliminary data.</text>
</comment>
<name>S9QFU0_9RHOB</name>
<evidence type="ECO:0000259" key="1">
    <source>
        <dbReference type="PROSITE" id="PS51186"/>
    </source>
</evidence>
<sequence length="148" mass="16204">MKSLHLAGPEDLDRLLPLVAGFHAERGNEIDADHIGAALAPLLEGQPHGAVWLIGPRKAPVGYVAVSFGWSLQFGGLDATVNEIFIRAAVRRRGMGGEALDVLAKGLRDSGITALHIEVDRDDEGLQRFYRRARFRLREQTAPMTRAL</sequence>
<reference evidence="3" key="1">
    <citation type="journal article" date="2014" name="Stand. Genomic Sci.">
        <title>Genome sequence of the exopolysaccharide-producing Salipiger mucosus type strain (DSM 16094(T)), a moderately halophilic member of the Roseobacter clade.</title>
        <authorList>
            <person name="Riedel T."/>
            <person name="Spring S."/>
            <person name="Fiebig A."/>
            <person name="Petersen J."/>
            <person name="Kyrpides N.C."/>
            <person name="Goker M."/>
            <person name="Klenk H.P."/>
        </authorList>
    </citation>
    <scope>NUCLEOTIDE SEQUENCE [LARGE SCALE GENOMIC DNA]</scope>
    <source>
        <strain evidence="3">DSM 16094</strain>
    </source>
</reference>
<dbReference type="GO" id="GO:0016747">
    <property type="term" value="F:acyltransferase activity, transferring groups other than amino-acyl groups"/>
    <property type="evidence" value="ECO:0007669"/>
    <property type="project" value="InterPro"/>
</dbReference>
<keyword evidence="2" id="KW-0808">Transferase</keyword>
<dbReference type="AlphaFoldDB" id="S9QFU0"/>
<dbReference type="PROSITE" id="PS51186">
    <property type="entry name" value="GNAT"/>
    <property type="match status" value="1"/>
</dbReference>
<evidence type="ECO:0000313" key="3">
    <source>
        <dbReference type="Proteomes" id="UP000015347"/>
    </source>
</evidence>
<proteinExistence type="predicted"/>
<dbReference type="HOGENOM" id="CLU_013985_34_9_5"/>
<protein>
    <submittedName>
        <fullName evidence="2">Acetyltransferase, GNAT family protein</fullName>
    </submittedName>
</protein>
<evidence type="ECO:0000313" key="2">
    <source>
        <dbReference type="EMBL" id="EPX78468.1"/>
    </source>
</evidence>
<organism evidence="2 3">
    <name type="scientific">Salipiger mucosus DSM 16094</name>
    <dbReference type="NCBI Taxonomy" id="1123237"/>
    <lineage>
        <taxon>Bacteria</taxon>
        <taxon>Pseudomonadati</taxon>
        <taxon>Pseudomonadota</taxon>
        <taxon>Alphaproteobacteria</taxon>
        <taxon>Rhodobacterales</taxon>
        <taxon>Roseobacteraceae</taxon>
        <taxon>Salipiger</taxon>
    </lineage>
</organism>